<feature type="transmembrane region" description="Helical" evidence="1">
    <location>
        <begin position="219"/>
        <end position="238"/>
    </location>
</feature>
<feature type="transmembrane region" description="Helical" evidence="1">
    <location>
        <begin position="188"/>
        <end position="207"/>
    </location>
</feature>
<sequence>MSRHRAVALMLLVTLLWSSAGVVARHLQAAQGFEVTFWRSAFTALFMALALTHLQGRRWLRSVLKAPRAVWLSGLCWAVMFTAFMQAIMLTRVANVLVTMALGPLLTALFARLFLQHRMPTHTWWAMALGSAGVALMFALQMDMGAQHWRGMLIALAVPLAAATNWTVLQHKARAASASADEPDTMLCALWMGALASALFTGAVMLFSRWSWSATPQDLLLLGGLGLFQLVLPCLLVVRLSRELPAPEIALLGLLEVVLGVLWAWWGAGEAPAAASLIGGGMVLAALAFNEAINIRAAR</sequence>
<evidence type="ECO:0000313" key="3">
    <source>
        <dbReference type="EMBL" id="MFG6448299.1"/>
    </source>
</evidence>
<proteinExistence type="predicted"/>
<comment type="caution">
    <text evidence="3">The sequence shown here is derived from an EMBL/GenBank/DDBJ whole genome shotgun (WGS) entry which is preliminary data.</text>
</comment>
<feature type="transmembrane region" description="Helical" evidence="1">
    <location>
        <begin position="40"/>
        <end position="57"/>
    </location>
</feature>
<organism evidence="3 4">
    <name type="scientific">Roseateles rivi</name>
    <dbReference type="NCBI Taxonomy" id="3299028"/>
    <lineage>
        <taxon>Bacteria</taxon>
        <taxon>Pseudomonadati</taxon>
        <taxon>Pseudomonadota</taxon>
        <taxon>Betaproteobacteria</taxon>
        <taxon>Burkholderiales</taxon>
        <taxon>Sphaerotilaceae</taxon>
        <taxon>Roseateles</taxon>
    </lineage>
</organism>
<dbReference type="InterPro" id="IPR000620">
    <property type="entry name" value="EamA_dom"/>
</dbReference>
<dbReference type="PANTHER" id="PTHR22911">
    <property type="entry name" value="ACYL-MALONYL CONDENSING ENZYME-RELATED"/>
    <property type="match status" value="1"/>
</dbReference>
<dbReference type="InterPro" id="IPR037185">
    <property type="entry name" value="EmrE-like"/>
</dbReference>
<feature type="transmembrane region" description="Helical" evidence="1">
    <location>
        <begin position="250"/>
        <end position="268"/>
    </location>
</feature>
<keyword evidence="1" id="KW-1133">Transmembrane helix</keyword>
<evidence type="ECO:0000259" key="2">
    <source>
        <dbReference type="Pfam" id="PF00892"/>
    </source>
</evidence>
<dbReference type="RefSeq" id="WP_394460403.1">
    <property type="nucleotide sequence ID" value="NZ_JBIGHZ010000003.1"/>
</dbReference>
<dbReference type="EMBL" id="JBIGHZ010000003">
    <property type="protein sequence ID" value="MFG6448299.1"/>
    <property type="molecule type" value="Genomic_DNA"/>
</dbReference>
<feature type="domain" description="EamA" evidence="2">
    <location>
        <begin position="6"/>
        <end position="138"/>
    </location>
</feature>
<reference evidence="3 4" key="1">
    <citation type="submission" date="2024-08" db="EMBL/GenBank/DDBJ databases">
        <authorList>
            <person name="Lu H."/>
        </authorList>
    </citation>
    <scope>NUCLEOTIDE SEQUENCE [LARGE SCALE GENOMIC DNA]</scope>
    <source>
        <strain evidence="3 4">BYS180W</strain>
    </source>
</reference>
<evidence type="ECO:0000313" key="4">
    <source>
        <dbReference type="Proteomes" id="UP001606099"/>
    </source>
</evidence>
<keyword evidence="4" id="KW-1185">Reference proteome</keyword>
<feature type="transmembrane region" description="Helical" evidence="1">
    <location>
        <begin position="274"/>
        <end position="293"/>
    </location>
</feature>
<keyword evidence="1" id="KW-0472">Membrane</keyword>
<keyword evidence="1" id="KW-0812">Transmembrane</keyword>
<dbReference type="SUPFAM" id="SSF103481">
    <property type="entry name" value="Multidrug resistance efflux transporter EmrE"/>
    <property type="match status" value="2"/>
</dbReference>
<gene>
    <name evidence="3" type="ORF">ACG0Z6_08575</name>
</gene>
<feature type="transmembrane region" description="Helical" evidence="1">
    <location>
        <begin position="96"/>
        <end position="115"/>
    </location>
</feature>
<feature type="domain" description="EamA" evidence="2">
    <location>
        <begin position="150"/>
        <end position="289"/>
    </location>
</feature>
<protein>
    <submittedName>
        <fullName evidence="3">DMT family transporter</fullName>
    </submittedName>
</protein>
<dbReference type="Proteomes" id="UP001606099">
    <property type="component" value="Unassembled WGS sequence"/>
</dbReference>
<name>A0ABW7FVE9_9BURK</name>
<feature type="transmembrane region" description="Helical" evidence="1">
    <location>
        <begin position="69"/>
        <end position="90"/>
    </location>
</feature>
<dbReference type="Pfam" id="PF00892">
    <property type="entry name" value="EamA"/>
    <property type="match status" value="2"/>
</dbReference>
<feature type="transmembrane region" description="Helical" evidence="1">
    <location>
        <begin position="122"/>
        <end position="142"/>
    </location>
</feature>
<evidence type="ECO:0000256" key="1">
    <source>
        <dbReference type="SAM" id="Phobius"/>
    </source>
</evidence>
<dbReference type="PANTHER" id="PTHR22911:SF135">
    <property type="entry name" value="BLR4310 PROTEIN"/>
    <property type="match status" value="1"/>
</dbReference>
<feature type="transmembrane region" description="Helical" evidence="1">
    <location>
        <begin position="148"/>
        <end position="168"/>
    </location>
</feature>
<accession>A0ABW7FVE9</accession>